<protein>
    <submittedName>
        <fullName evidence="2">Uncharacterized protein</fullName>
    </submittedName>
</protein>
<proteinExistence type="predicted"/>
<dbReference type="PANTHER" id="PTHR12680:SF2">
    <property type="entry name" value="PROTEIN PHTF2"/>
    <property type="match status" value="1"/>
</dbReference>
<sequence length="655" mass="72141">MSSAFRDRIAKDLFSSESEDESYSQRESRSKLSESITGVRNQFSFKNLPGRVLAAKESPVDMHVEEGSGKNKSPSCSSQCSDCGTNCEETGNPSSEETKPAMQDIVKIEPSESECYRHIVSPSGNGEGPKPDVPSSSSSLVNGSDNKQSAAELTNGDVSSRRDKERSRRKRPRRNHALPYHIRTSSRVYAAYNIYLVKWGESNSWSHPGSSTSSKTSVASWLPPVPPRGQYTNGSRRTPKTSDGVTAWHRQNTTFVKGTVCEFTNCALSTSESECYRHIVSPSGNCEGPKPDVPSSSSSLVNGSDNKQGAAELTNGDVSSRRDKERSRRKRPRVCNIGVQCKRAGGSSISGAGPSGDLFKGHPTMGHNSRLKYGHLFHVDVHPNGGGSVVRMYQEQVERVPKEERGDLVREFFKVVFGEDRNKKAYHVIGVVHNGGAYLPDLLEYLAIREPGLKVKIGSLAKSSELETSSMEKYYESVCSHYSEGTFRFGPLDQLSLVGTVHEEAGGYFPDLLGKLEASPFLRRVMPWGSLAITRGMDPSRSNDGPILWTRPGEQMVPAGSAALASPCRRKTSRIANELKALLPRCTESRESLFEDRTRPHADHVGAGPDLRTTAAVGVLKAVHCGKKPGERNRYQFLHHRKCRVRKLLHHLFNF</sequence>
<feature type="compositionally biased region" description="Polar residues" evidence="1">
    <location>
        <begin position="70"/>
        <end position="95"/>
    </location>
</feature>
<dbReference type="AlphaFoldDB" id="A0A7R8ZJ34"/>
<feature type="compositionally biased region" description="Polar residues" evidence="1">
    <location>
        <begin position="33"/>
        <end position="45"/>
    </location>
</feature>
<accession>A0A7R8ZJ34</accession>
<feature type="region of interest" description="Disordered" evidence="1">
    <location>
        <begin position="205"/>
        <end position="246"/>
    </location>
</feature>
<feature type="compositionally biased region" description="Basic and acidic residues" evidence="1">
    <location>
        <begin position="58"/>
        <end position="69"/>
    </location>
</feature>
<feature type="compositionally biased region" description="Basic residues" evidence="1">
    <location>
        <begin position="167"/>
        <end position="176"/>
    </location>
</feature>
<reference evidence="2" key="1">
    <citation type="submission" date="2020-11" db="EMBL/GenBank/DDBJ databases">
        <authorList>
            <person name="Tran Van P."/>
        </authorList>
    </citation>
    <scope>NUCLEOTIDE SEQUENCE</scope>
</reference>
<feature type="compositionally biased region" description="Basic and acidic residues" evidence="1">
    <location>
        <begin position="1"/>
        <end position="11"/>
    </location>
</feature>
<feature type="region of interest" description="Disordered" evidence="1">
    <location>
        <begin position="1"/>
        <end position="106"/>
    </location>
</feature>
<feature type="compositionally biased region" description="Basic and acidic residues" evidence="1">
    <location>
        <begin position="23"/>
        <end position="32"/>
    </location>
</feature>
<dbReference type="EMBL" id="OB660182">
    <property type="protein sequence ID" value="CAD7223312.1"/>
    <property type="molecule type" value="Genomic_DNA"/>
</dbReference>
<evidence type="ECO:0000256" key="1">
    <source>
        <dbReference type="SAM" id="MobiDB-lite"/>
    </source>
</evidence>
<evidence type="ECO:0000313" key="2">
    <source>
        <dbReference type="EMBL" id="CAD7223312.1"/>
    </source>
</evidence>
<name>A0A7R8ZJ34_9CRUS</name>
<feature type="region of interest" description="Disordered" evidence="1">
    <location>
        <begin position="118"/>
        <end position="179"/>
    </location>
</feature>
<feature type="compositionally biased region" description="Polar residues" evidence="1">
    <location>
        <begin position="140"/>
        <end position="158"/>
    </location>
</feature>
<dbReference type="PANTHER" id="PTHR12680">
    <property type="entry name" value="PUTATIVE HOMEODOMAIN TRANSCRIPTION FACTOR PHTF"/>
    <property type="match status" value="1"/>
</dbReference>
<dbReference type="GO" id="GO:0005783">
    <property type="term" value="C:endoplasmic reticulum"/>
    <property type="evidence" value="ECO:0007669"/>
    <property type="project" value="InterPro"/>
</dbReference>
<feature type="compositionally biased region" description="Low complexity" evidence="1">
    <location>
        <begin position="205"/>
        <end position="220"/>
    </location>
</feature>
<dbReference type="OrthoDB" id="6020087at2759"/>
<feature type="region of interest" description="Disordered" evidence="1">
    <location>
        <begin position="283"/>
        <end position="335"/>
    </location>
</feature>
<gene>
    <name evidence="2" type="ORF">CTOB1V02_LOCUS1302</name>
</gene>
<feature type="compositionally biased region" description="Polar residues" evidence="1">
    <location>
        <begin position="230"/>
        <end position="246"/>
    </location>
</feature>
<dbReference type="InterPro" id="IPR039775">
    <property type="entry name" value="PHTF1/2"/>
</dbReference>
<organism evidence="2">
    <name type="scientific">Cyprideis torosa</name>
    <dbReference type="NCBI Taxonomy" id="163714"/>
    <lineage>
        <taxon>Eukaryota</taxon>
        <taxon>Metazoa</taxon>
        <taxon>Ecdysozoa</taxon>
        <taxon>Arthropoda</taxon>
        <taxon>Crustacea</taxon>
        <taxon>Oligostraca</taxon>
        <taxon>Ostracoda</taxon>
        <taxon>Podocopa</taxon>
        <taxon>Podocopida</taxon>
        <taxon>Cytherocopina</taxon>
        <taxon>Cytheroidea</taxon>
        <taxon>Cytherideidae</taxon>
        <taxon>Cyprideis</taxon>
    </lineage>
</organism>